<dbReference type="InterPro" id="IPR036318">
    <property type="entry name" value="FAD-bd_PCMH-like_sf"/>
</dbReference>
<dbReference type="GO" id="GO:0016491">
    <property type="term" value="F:oxidoreductase activity"/>
    <property type="evidence" value="ECO:0007669"/>
    <property type="project" value="UniProtKB-KW"/>
</dbReference>
<evidence type="ECO:0000256" key="1">
    <source>
        <dbReference type="ARBA" id="ARBA00001974"/>
    </source>
</evidence>
<keyword evidence="4" id="KW-0274">FAD</keyword>
<evidence type="ECO:0000256" key="4">
    <source>
        <dbReference type="ARBA" id="ARBA00022827"/>
    </source>
</evidence>
<comment type="cofactor">
    <cofactor evidence="1">
        <name>FAD</name>
        <dbReference type="ChEBI" id="CHEBI:57692"/>
    </cofactor>
</comment>
<dbReference type="AlphaFoldDB" id="A0A2M9CNK5"/>
<dbReference type="PANTHER" id="PTHR42973">
    <property type="entry name" value="BINDING OXIDOREDUCTASE, PUTATIVE (AFU_ORTHOLOGUE AFUA_1G17690)-RELATED"/>
    <property type="match status" value="1"/>
</dbReference>
<dbReference type="InterPro" id="IPR016167">
    <property type="entry name" value="FAD-bd_PCMH_sub1"/>
</dbReference>
<dbReference type="SUPFAM" id="SSF56176">
    <property type="entry name" value="FAD-binding/transporter-associated domain-like"/>
    <property type="match status" value="1"/>
</dbReference>
<organism evidence="7 8">
    <name type="scientific">Diaminobutyricimonas aerilata</name>
    <dbReference type="NCBI Taxonomy" id="1162967"/>
    <lineage>
        <taxon>Bacteria</taxon>
        <taxon>Bacillati</taxon>
        <taxon>Actinomycetota</taxon>
        <taxon>Actinomycetes</taxon>
        <taxon>Micrococcales</taxon>
        <taxon>Microbacteriaceae</taxon>
        <taxon>Diaminobutyricimonas</taxon>
    </lineage>
</organism>
<keyword evidence="3" id="KW-0285">Flavoprotein</keyword>
<gene>
    <name evidence="7" type="ORF">CLV46_3040</name>
</gene>
<dbReference type="InterPro" id="IPR016169">
    <property type="entry name" value="FAD-bd_PCMH_sub2"/>
</dbReference>
<dbReference type="Gene3D" id="3.40.462.20">
    <property type="match status" value="1"/>
</dbReference>
<dbReference type="GO" id="GO:0071949">
    <property type="term" value="F:FAD binding"/>
    <property type="evidence" value="ECO:0007669"/>
    <property type="project" value="InterPro"/>
</dbReference>
<evidence type="ECO:0000259" key="6">
    <source>
        <dbReference type="PROSITE" id="PS51387"/>
    </source>
</evidence>
<dbReference type="EMBL" id="PGFF01000001">
    <property type="protein sequence ID" value="PJJ73448.1"/>
    <property type="molecule type" value="Genomic_DNA"/>
</dbReference>
<dbReference type="Gene3D" id="3.30.43.10">
    <property type="entry name" value="Uridine Diphospho-n-acetylenolpyruvylglucosamine Reductase, domain 2"/>
    <property type="match status" value="1"/>
</dbReference>
<feature type="domain" description="FAD-binding PCMH-type" evidence="6">
    <location>
        <begin position="20"/>
        <end position="190"/>
    </location>
</feature>
<dbReference type="InterPro" id="IPR006094">
    <property type="entry name" value="Oxid_FAD_bind_N"/>
</dbReference>
<reference evidence="7 8" key="1">
    <citation type="submission" date="2017-11" db="EMBL/GenBank/DDBJ databases">
        <title>Genomic Encyclopedia of Archaeal and Bacterial Type Strains, Phase II (KMG-II): From Individual Species to Whole Genera.</title>
        <authorList>
            <person name="Goeker M."/>
        </authorList>
    </citation>
    <scope>NUCLEOTIDE SEQUENCE [LARGE SCALE GENOMIC DNA]</scope>
    <source>
        <strain evidence="7 8">DSM 27393</strain>
    </source>
</reference>
<dbReference type="PANTHER" id="PTHR42973:SF39">
    <property type="entry name" value="FAD-BINDING PCMH-TYPE DOMAIN-CONTAINING PROTEIN"/>
    <property type="match status" value="1"/>
</dbReference>
<dbReference type="Proteomes" id="UP000228758">
    <property type="component" value="Unassembled WGS sequence"/>
</dbReference>
<dbReference type="InterPro" id="IPR050416">
    <property type="entry name" value="FAD-linked_Oxidoreductase"/>
</dbReference>
<protein>
    <submittedName>
        <fullName evidence="7">FAD/FMN-containing dehydrogenase</fullName>
    </submittedName>
</protein>
<evidence type="ECO:0000313" key="8">
    <source>
        <dbReference type="Proteomes" id="UP000228758"/>
    </source>
</evidence>
<dbReference type="Pfam" id="PF01565">
    <property type="entry name" value="FAD_binding_4"/>
    <property type="match status" value="1"/>
</dbReference>
<dbReference type="InterPro" id="IPR016166">
    <property type="entry name" value="FAD-bd_PCMH"/>
</dbReference>
<proteinExistence type="inferred from homology"/>
<comment type="caution">
    <text evidence="7">The sequence shown here is derived from an EMBL/GenBank/DDBJ whole genome shotgun (WGS) entry which is preliminary data.</text>
</comment>
<dbReference type="Gene3D" id="3.30.465.10">
    <property type="match status" value="1"/>
</dbReference>
<evidence type="ECO:0000256" key="2">
    <source>
        <dbReference type="ARBA" id="ARBA00005466"/>
    </source>
</evidence>
<dbReference type="PROSITE" id="PS51387">
    <property type="entry name" value="FAD_PCMH"/>
    <property type="match status" value="1"/>
</dbReference>
<name>A0A2M9CNK5_9MICO</name>
<keyword evidence="8" id="KW-1185">Reference proteome</keyword>
<evidence type="ECO:0000256" key="5">
    <source>
        <dbReference type="ARBA" id="ARBA00023002"/>
    </source>
</evidence>
<dbReference type="RefSeq" id="WP_100365536.1">
    <property type="nucleotide sequence ID" value="NZ_PGFF01000001.1"/>
</dbReference>
<comment type="similarity">
    <text evidence="2">Belongs to the oxygen-dependent FAD-linked oxidoreductase family.</text>
</comment>
<keyword evidence="5" id="KW-0560">Oxidoreductase</keyword>
<dbReference type="OrthoDB" id="9775082at2"/>
<evidence type="ECO:0000313" key="7">
    <source>
        <dbReference type="EMBL" id="PJJ73448.1"/>
    </source>
</evidence>
<sequence length="417" mass="42913">MLDLIRPDDPRYPALQHVHSGGGAPGVIVRPHSAAETADSLALARDTGGPIAIRSGGHGISSVATNVDGTVIDLGALDAVERVDDRHVRVGAGARWGRVAAALAPWGLAISSGDSGDVGVGGLATAGGIGLLGRAHGLTIDHIVAAELVTADGRIVRVSADEHPDLYWAVRGAGANLGIVTSFVFRATPVSTVTHAVVSYVLADAAGFLERWGALVETSPRAISAFLSVSGGGTPFAHATIVGVGDAVPLDPFLELPGAMGQRVQSVPYATVSATTGATYSGRPSPLSHSGLADHLDPALSGDIAGMLGSGAAQMVQIRSAGGAINDVPADATAYAHRHQNFSVTAITLGDREAFDAGWEPLRGRMPGLYLSFEADPRPDDLERAYPAATLDRLRAIKGHWDPDRVFTQNFDVSVPA</sequence>
<evidence type="ECO:0000256" key="3">
    <source>
        <dbReference type="ARBA" id="ARBA00022630"/>
    </source>
</evidence>
<accession>A0A2M9CNK5</accession>